<comment type="caution">
    <text evidence="2">The sequence shown here is derived from an EMBL/GenBank/DDBJ whole genome shotgun (WGS) entry which is preliminary data.</text>
</comment>
<proteinExistence type="predicted"/>
<dbReference type="Proteomes" id="UP000704712">
    <property type="component" value="Unassembled WGS sequence"/>
</dbReference>
<evidence type="ECO:0000256" key="1">
    <source>
        <dbReference type="SAM" id="MobiDB-lite"/>
    </source>
</evidence>
<sequence>MLPKLAMRAGLIHTALRNRLKSNKVCDLHIIAKTCSSEGLVNSNQNPKNTLLISPVEREILRDSRSTECTPSPIVPHSPLNAAEESDGEDRGAGVSDASTLSLWVKYLAEVFRDEEIDTGYVSSNAHLSRTYCAHEREEDNEFEDVPTAVIREFLSENGPGFPQEE</sequence>
<feature type="region of interest" description="Disordered" evidence="1">
    <location>
        <begin position="64"/>
        <end position="96"/>
    </location>
</feature>
<evidence type="ECO:0000313" key="2">
    <source>
        <dbReference type="EMBL" id="KAF4142401.1"/>
    </source>
</evidence>
<dbReference type="AlphaFoldDB" id="A0A8S9UNK9"/>
<accession>A0A8S9UNK9</accession>
<gene>
    <name evidence="2" type="ORF">GN958_ATG08577</name>
</gene>
<name>A0A8S9UNK9_PHYIN</name>
<evidence type="ECO:0000313" key="3">
    <source>
        <dbReference type="Proteomes" id="UP000704712"/>
    </source>
</evidence>
<reference evidence="2" key="1">
    <citation type="submission" date="2020-03" db="EMBL/GenBank/DDBJ databases">
        <title>Hybrid Assembly of Korean Phytophthora infestans isolates.</title>
        <authorList>
            <person name="Prokchorchik M."/>
            <person name="Lee Y."/>
            <person name="Seo J."/>
            <person name="Cho J.-H."/>
            <person name="Park Y.-E."/>
            <person name="Jang D.-C."/>
            <person name="Im J.-S."/>
            <person name="Choi J.-G."/>
            <person name="Park H.-J."/>
            <person name="Lee G.-B."/>
            <person name="Lee Y.-G."/>
            <person name="Hong S.-Y."/>
            <person name="Cho K."/>
            <person name="Sohn K.H."/>
        </authorList>
    </citation>
    <scope>NUCLEOTIDE SEQUENCE</scope>
    <source>
        <strain evidence="2">KR_2_A2</strain>
    </source>
</reference>
<protein>
    <submittedName>
        <fullName evidence="2">Uncharacterized protein</fullName>
    </submittedName>
</protein>
<dbReference type="EMBL" id="JAACNO010001196">
    <property type="protein sequence ID" value="KAF4142401.1"/>
    <property type="molecule type" value="Genomic_DNA"/>
</dbReference>
<organism evidence="2 3">
    <name type="scientific">Phytophthora infestans</name>
    <name type="common">Potato late blight agent</name>
    <name type="synonym">Botrytis infestans</name>
    <dbReference type="NCBI Taxonomy" id="4787"/>
    <lineage>
        <taxon>Eukaryota</taxon>
        <taxon>Sar</taxon>
        <taxon>Stramenopiles</taxon>
        <taxon>Oomycota</taxon>
        <taxon>Peronosporomycetes</taxon>
        <taxon>Peronosporales</taxon>
        <taxon>Peronosporaceae</taxon>
        <taxon>Phytophthora</taxon>
    </lineage>
</organism>